<evidence type="ECO:0000313" key="2">
    <source>
        <dbReference type="Proteomes" id="UP001319060"/>
    </source>
</evidence>
<sequence>MKKGIVLILICGVYLFLGHSSKGLSPTTSAIFTNLSHFTPVSPKFVE</sequence>
<dbReference type="EMBL" id="JAFHKS010000042">
    <property type="protein sequence ID" value="MBN3545233.1"/>
    <property type="molecule type" value="Genomic_DNA"/>
</dbReference>
<reference evidence="1 2" key="1">
    <citation type="submission" date="2021-01" db="EMBL/GenBank/DDBJ databases">
        <title>Genome Sequencing of Type Strains.</title>
        <authorList>
            <person name="Lemaire J.F."/>
            <person name="Inderbitzin P."/>
            <person name="Collins S.B."/>
            <person name="Wespe N."/>
            <person name="Knight-Connoni V."/>
        </authorList>
    </citation>
    <scope>NUCLEOTIDE SEQUENCE [LARGE SCALE GENOMIC DNA]</scope>
    <source>
        <strain evidence="1 2">DSM 14730</strain>
    </source>
</reference>
<protein>
    <recommendedName>
        <fullName evidence="3">Phosphatase</fullName>
    </recommendedName>
</protein>
<evidence type="ECO:0000313" key="1">
    <source>
        <dbReference type="EMBL" id="MBN3545233.1"/>
    </source>
</evidence>
<accession>A0ABS2ZD31</accession>
<dbReference type="RefSeq" id="WP_188403142.1">
    <property type="nucleotide sequence ID" value="NZ_BMCE01000002.1"/>
</dbReference>
<gene>
    <name evidence="1" type="ORF">JYA64_08005</name>
</gene>
<organism evidence="1 2">
    <name type="scientific">Fictibacillus barbaricus</name>
    <dbReference type="NCBI Taxonomy" id="182136"/>
    <lineage>
        <taxon>Bacteria</taxon>
        <taxon>Bacillati</taxon>
        <taxon>Bacillota</taxon>
        <taxon>Bacilli</taxon>
        <taxon>Bacillales</taxon>
        <taxon>Fictibacillaceae</taxon>
        <taxon>Fictibacillus</taxon>
    </lineage>
</organism>
<keyword evidence="2" id="KW-1185">Reference proteome</keyword>
<evidence type="ECO:0008006" key="3">
    <source>
        <dbReference type="Google" id="ProtNLM"/>
    </source>
</evidence>
<comment type="caution">
    <text evidence="1">The sequence shown here is derived from an EMBL/GenBank/DDBJ whole genome shotgun (WGS) entry which is preliminary data.</text>
</comment>
<dbReference type="Proteomes" id="UP001319060">
    <property type="component" value="Unassembled WGS sequence"/>
</dbReference>
<proteinExistence type="predicted"/>
<name>A0ABS2ZD31_9BACL</name>